<dbReference type="AlphaFoldDB" id="A0A3R6FMS5"/>
<accession>A0A3R6FMS5</accession>
<dbReference type="SUPFAM" id="SSF54534">
    <property type="entry name" value="FKBP-like"/>
    <property type="match status" value="1"/>
</dbReference>
<evidence type="ECO:0000256" key="3">
    <source>
        <dbReference type="ARBA" id="ARBA00013194"/>
    </source>
</evidence>
<dbReference type="Gene3D" id="1.10.287.460">
    <property type="entry name" value="Peptidyl-prolyl cis-trans isomerase, FKBP-type, N-terminal domain"/>
    <property type="match status" value="1"/>
</dbReference>
<dbReference type="GO" id="GO:0006457">
    <property type="term" value="P:protein folding"/>
    <property type="evidence" value="ECO:0007669"/>
    <property type="project" value="InterPro"/>
</dbReference>
<evidence type="ECO:0000256" key="8">
    <source>
        <dbReference type="SAM" id="SignalP"/>
    </source>
</evidence>
<dbReference type="InterPro" id="IPR000774">
    <property type="entry name" value="PPIase_FKBP_N"/>
</dbReference>
<evidence type="ECO:0000313" key="11">
    <source>
        <dbReference type="Proteomes" id="UP000286598"/>
    </source>
</evidence>
<dbReference type="PANTHER" id="PTHR43811:SF19">
    <property type="entry name" value="39 KDA FK506-BINDING NUCLEAR PROTEIN"/>
    <property type="match status" value="1"/>
</dbReference>
<feature type="signal peptide" evidence="8">
    <location>
        <begin position="1"/>
        <end position="22"/>
    </location>
</feature>
<dbReference type="InterPro" id="IPR046357">
    <property type="entry name" value="PPIase_dom_sf"/>
</dbReference>
<sequence>MKKILTLALVAALSATLTTASAKDKKECCKAKTECCKVDKKKNKKCKKDKTSCCEAPVSLLSKSDSLSYAAGMTYTTGLIDYVGKQFGVDSTSMGAFVAGLREGIKRSNDKQFMAHSAGVQIAQLLETRMYPGVANEVKNTPWTLDSITFNRGFIDAVLNDTTVMQVVDAKKYYEKTMTDEKHRQEDAYKKENVDWLAENAKKEGVVTLPSGLQYKVLTAGTGEVATKDDNVTVRYEGKTIDGNIFDSSYKRNPDTSTFRPDQVIKGWTEALTSMPAGSTWMLYIPQELAYGSRAAGQIKPYSTLIFKVELVKIDRKQQPVVEEKKEEKAPAKKTTAKKSRKK</sequence>
<feature type="domain" description="PPIase FKBP-type" evidence="9">
    <location>
        <begin position="229"/>
        <end position="315"/>
    </location>
</feature>
<name>A0A3R6FMS5_9BACT</name>
<evidence type="ECO:0000259" key="9">
    <source>
        <dbReference type="PROSITE" id="PS50059"/>
    </source>
</evidence>
<dbReference type="InterPro" id="IPR036944">
    <property type="entry name" value="PPIase_FKBP_N_sf"/>
</dbReference>
<evidence type="ECO:0000256" key="7">
    <source>
        <dbReference type="SAM" id="MobiDB-lite"/>
    </source>
</evidence>
<keyword evidence="8" id="KW-0732">Signal</keyword>
<comment type="catalytic activity">
    <reaction evidence="1 6">
        <text>[protein]-peptidylproline (omega=180) = [protein]-peptidylproline (omega=0)</text>
        <dbReference type="Rhea" id="RHEA:16237"/>
        <dbReference type="Rhea" id="RHEA-COMP:10747"/>
        <dbReference type="Rhea" id="RHEA-COMP:10748"/>
        <dbReference type="ChEBI" id="CHEBI:83833"/>
        <dbReference type="ChEBI" id="CHEBI:83834"/>
        <dbReference type="EC" id="5.2.1.8"/>
    </reaction>
</comment>
<comment type="similarity">
    <text evidence="2">Belongs to the FKBP-type PPIase family.</text>
</comment>
<dbReference type="Gene3D" id="3.10.50.40">
    <property type="match status" value="1"/>
</dbReference>
<dbReference type="OrthoDB" id="9814548at2"/>
<evidence type="ECO:0000256" key="4">
    <source>
        <dbReference type="ARBA" id="ARBA00023110"/>
    </source>
</evidence>
<evidence type="ECO:0000256" key="6">
    <source>
        <dbReference type="PROSITE-ProRule" id="PRU00277"/>
    </source>
</evidence>
<feature type="region of interest" description="Disordered" evidence="7">
    <location>
        <begin position="318"/>
        <end position="343"/>
    </location>
</feature>
<feature type="chain" id="PRO_5018561211" description="peptidylprolyl isomerase" evidence="8">
    <location>
        <begin position="23"/>
        <end position="343"/>
    </location>
</feature>
<dbReference type="EMBL" id="QRNO01000002">
    <property type="protein sequence ID" value="RHK53009.1"/>
    <property type="molecule type" value="Genomic_DNA"/>
</dbReference>
<comment type="caution">
    <text evidence="10">The sequence shown here is derived from an EMBL/GenBank/DDBJ whole genome shotgun (WGS) entry which is preliminary data.</text>
</comment>
<evidence type="ECO:0000313" key="10">
    <source>
        <dbReference type="EMBL" id="RHK53009.1"/>
    </source>
</evidence>
<dbReference type="InterPro" id="IPR001179">
    <property type="entry name" value="PPIase_FKBP_dom"/>
</dbReference>
<feature type="compositionally biased region" description="Basic and acidic residues" evidence="7">
    <location>
        <begin position="318"/>
        <end position="331"/>
    </location>
</feature>
<evidence type="ECO:0000256" key="2">
    <source>
        <dbReference type="ARBA" id="ARBA00006577"/>
    </source>
</evidence>
<keyword evidence="11" id="KW-1185">Reference proteome</keyword>
<proteinExistence type="inferred from homology"/>
<protein>
    <recommendedName>
        <fullName evidence="3 6">peptidylprolyl isomerase</fullName>
        <ecNumber evidence="3 6">5.2.1.8</ecNumber>
    </recommendedName>
</protein>
<keyword evidence="4 6" id="KW-0697">Rotamase</keyword>
<dbReference type="PROSITE" id="PS50059">
    <property type="entry name" value="FKBP_PPIASE"/>
    <property type="match status" value="1"/>
</dbReference>
<gene>
    <name evidence="10" type="ORF">DW060_00650</name>
</gene>
<reference evidence="10 11" key="1">
    <citation type="submission" date="2018-08" db="EMBL/GenBank/DDBJ databases">
        <title>A genome reference for cultivated species of the human gut microbiota.</title>
        <authorList>
            <person name="Zou Y."/>
            <person name="Xue W."/>
            <person name="Luo G."/>
        </authorList>
    </citation>
    <scope>NUCLEOTIDE SEQUENCE [LARGE SCALE GENOMIC DNA]</scope>
    <source>
        <strain evidence="10 11">AF42-9</strain>
    </source>
</reference>
<dbReference type="PANTHER" id="PTHR43811">
    <property type="entry name" value="FKBP-TYPE PEPTIDYL-PROLYL CIS-TRANS ISOMERASE FKPA"/>
    <property type="match status" value="1"/>
</dbReference>
<dbReference type="Proteomes" id="UP000286598">
    <property type="component" value="Unassembled WGS sequence"/>
</dbReference>
<evidence type="ECO:0000256" key="1">
    <source>
        <dbReference type="ARBA" id="ARBA00000971"/>
    </source>
</evidence>
<dbReference type="Pfam" id="PF00254">
    <property type="entry name" value="FKBP_C"/>
    <property type="match status" value="1"/>
</dbReference>
<dbReference type="EC" id="5.2.1.8" evidence="3 6"/>
<keyword evidence="5 6" id="KW-0413">Isomerase</keyword>
<dbReference type="RefSeq" id="WP_118354450.1">
    <property type="nucleotide sequence ID" value="NZ_CAUEGD010000035.1"/>
</dbReference>
<organism evidence="10 11">
    <name type="scientific">Leyella stercorea</name>
    <dbReference type="NCBI Taxonomy" id="363265"/>
    <lineage>
        <taxon>Bacteria</taxon>
        <taxon>Pseudomonadati</taxon>
        <taxon>Bacteroidota</taxon>
        <taxon>Bacteroidia</taxon>
        <taxon>Bacteroidales</taxon>
        <taxon>Prevotellaceae</taxon>
        <taxon>Leyella</taxon>
    </lineage>
</organism>
<dbReference type="Pfam" id="PF01346">
    <property type="entry name" value="FKBP_N"/>
    <property type="match status" value="1"/>
</dbReference>
<dbReference type="GO" id="GO:0003755">
    <property type="term" value="F:peptidyl-prolyl cis-trans isomerase activity"/>
    <property type="evidence" value="ECO:0007669"/>
    <property type="project" value="UniProtKB-KW"/>
</dbReference>
<evidence type="ECO:0000256" key="5">
    <source>
        <dbReference type="ARBA" id="ARBA00023235"/>
    </source>
</evidence>